<dbReference type="Proteomes" id="UP000015105">
    <property type="component" value="Chromosome 2D"/>
</dbReference>
<keyword evidence="1" id="KW-0472">Membrane</keyword>
<protein>
    <submittedName>
        <fullName evidence="2">Uncharacterized protein</fullName>
    </submittedName>
</protein>
<dbReference type="PANTHER" id="PTHR35990">
    <property type="entry name" value="GAG1AT PROTEIN"/>
    <property type="match status" value="1"/>
</dbReference>
<reference evidence="3" key="2">
    <citation type="journal article" date="2017" name="Nat. Plants">
        <title>The Aegilops tauschii genome reveals multiple impacts of transposons.</title>
        <authorList>
            <person name="Zhao G."/>
            <person name="Zou C."/>
            <person name="Li K."/>
            <person name="Wang K."/>
            <person name="Li T."/>
            <person name="Gao L."/>
            <person name="Zhang X."/>
            <person name="Wang H."/>
            <person name="Yang Z."/>
            <person name="Liu X."/>
            <person name="Jiang W."/>
            <person name="Mao L."/>
            <person name="Kong X."/>
            <person name="Jiao Y."/>
            <person name="Jia J."/>
        </authorList>
    </citation>
    <scope>NUCLEOTIDE SEQUENCE [LARGE SCALE GENOMIC DNA]</scope>
    <source>
        <strain evidence="3">cv. AL8/78</strain>
    </source>
</reference>
<organism evidence="2 3">
    <name type="scientific">Aegilops tauschii subsp. strangulata</name>
    <name type="common">Goatgrass</name>
    <dbReference type="NCBI Taxonomy" id="200361"/>
    <lineage>
        <taxon>Eukaryota</taxon>
        <taxon>Viridiplantae</taxon>
        <taxon>Streptophyta</taxon>
        <taxon>Embryophyta</taxon>
        <taxon>Tracheophyta</taxon>
        <taxon>Spermatophyta</taxon>
        <taxon>Magnoliopsida</taxon>
        <taxon>Liliopsida</taxon>
        <taxon>Poales</taxon>
        <taxon>Poaceae</taxon>
        <taxon>BOP clade</taxon>
        <taxon>Pooideae</taxon>
        <taxon>Triticodae</taxon>
        <taxon>Triticeae</taxon>
        <taxon>Triticinae</taxon>
        <taxon>Aegilops</taxon>
    </lineage>
</organism>
<evidence type="ECO:0000256" key="1">
    <source>
        <dbReference type="SAM" id="Phobius"/>
    </source>
</evidence>
<dbReference type="EnsemblPlants" id="AET2Gv20854800.2">
    <property type="protein sequence ID" value="AET2Gv20854800.2"/>
    <property type="gene ID" value="AET2Gv20854800"/>
</dbReference>
<reference evidence="2" key="5">
    <citation type="journal article" date="2021" name="G3 (Bethesda)">
        <title>Aegilops tauschii genome assembly Aet v5.0 features greater sequence contiguity and improved annotation.</title>
        <authorList>
            <person name="Wang L."/>
            <person name="Zhu T."/>
            <person name="Rodriguez J.C."/>
            <person name="Deal K.R."/>
            <person name="Dubcovsky J."/>
            <person name="McGuire P.E."/>
            <person name="Lux T."/>
            <person name="Spannagl M."/>
            <person name="Mayer K.F.X."/>
            <person name="Baldrich P."/>
            <person name="Meyers B.C."/>
            <person name="Huo N."/>
            <person name="Gu Y.Q."/>
            <person name="Zhou H."/>
            <person name="Devos K.M."/>
            <person name="Bennetzen J.L."/>
            <person name="Unver T."/>
            <person name="Budak H."/>
            <person name="Gulick P.J."/>
            <person name="Galiba G."/>
            <person name="Kalapos B."/>
            <person name="Nelson D.R."/>
            <person name="Li P."/>
            <person name="You F.M."/>
            <person name="Luo M.C."/>
            <person name="Dvorak J."/>
        </authorList>
    </citation>
    <scope>NUCLEOTIDE SEQUENCE [LARGE SCALE GENOMIC DNA]</scope>
    <source>
        <strain evidence="2">cv. AL8/78</strain>
    </source>
</reference>
<sequence>GFRARIDHYLYSGEKKHVVAGIAIFAAIFGVPWYLMTRGIESLPTKKKRKKPNP</sequence>
<keyword evidence="3" id="KW-1185">Reference proteome</keyword>
<accession>A0A453CHU7</accession>
<name>A0A453CHU7_AEGTS</name>
<feature type="transmembrane region" description="Helical" evidence="1">
    <location>
        <begin position="18"/>
        <end position="36"/>
    </location>
</feature>
<evidence type="ECO:0000313" key="3">
    <source>
        <dbReference type="Proteomes" id="UP000015105"/>
    </source>
</evidence>
<keyword evidence="1" id="KW-0812">Transmembrane</keyword>
<dbReference type="AlphaFoldDB" id="A0A453CHU7"/>
<dbReference type="PANTHER" id="PTHR35990:SF1">
    <property type="entry name" value="GAG1AT PROTEIN"/>
    <property type="match status" value="1"/>
</dbReference>
<reference evidence="3" key="1">
    <citation type="journal article" date="2014" name="Science">
        <title>Ancient hybridizations among the ancestral genomes of bread wheat.</title>
        <authorList>
            <consortium name="International Wheat Genome Sequencing Consortium,"/>
            <person name="Marcussen T."/>
            <person name="Sandve S.R."/>
            <person name="Heier L."/>
            <person name="Spannagl M."/>
            <person name="Pfeifer M."/>
            <person name="Jakobsen K.S."/>
            <person name="Wulff B.B."/>
            <person name="Steuernagel B."/>
            <person name="Mayer K.F."/>
            <person name="Olsen O.A."/>
        </authorList>
    </citation>
    <scope>NUCLEOTIDE SEQUENCE [LARGE SCALE GENOMIC DNA]</scope>
    <source>
        <strain evidence="3">cv. AL8/78</strain>
    </source>
</reference>
<evidence type="ECO:0000313" key="2">
    <source>
        <dbReference type="EnsemblPlants" id="AET2Gv20854800.2"/>
    </source>
</evidence>
<reference evidence="2" key="4">
    <citation type="submission" date="2019-03" db="UniProtKB">
        <authorList>
            <consortium name="EnsemblPlants"/>
        </authorList>
    </citation>
    <scope>IDENTIFICATION</scope>
</reference>
<dbReference type="Gramene" id="AET2Gv20854800.2">
    <property type="protein sequence ID" value="AET2Gv20854800.2"/>
    <property type="gene ID" value="AET2Gv20854800"/>
</dbReference>
<proteinExistence type="predicted"/>
<keyword evidence="1" id="KW-1133">Transmembrane helix</keyword>
<reference evidence="2" key="3">
    <citation type="journal article" date="2017" name="Nature">
        <title>Genome sequence of the progenitor of the wheat D genome Aegilops tauschii.</title>
        <authorList>
            <person name="Luo M.C."/>
            <person name="Gu Y.Q."/>
            <person name="Puiu D."/>
            <person name="Wang H."/>
            <person name="Twardziok S.O."/>
            <person name="Deal K.R."/>
            <person name="Huo N."/>
            <person name="Zhu T."/>
            <person name="Wang L."/>
            <person name="Wang Y."/>
            <person name="McGuire P.E."/>
            <person name="Liu S."/>
            <person name="Long H."/>
            <person name="Ramasamy R.K."/>
            <person name="Rodriguez J.C."/>
            <person name="Van S.L."/>
            <person name="Yuan L."/>
            <person name="Wang Z."/>
            <person name="Xia Z."/>
            <person name="Xiao L."/>
            <person name="Anderson O.D."/>
            <person name="Ouyang S."/>
            <person name="Liang Y."/>
            <person name="Zimin A.V."/>
            <person name="Pertea G."/>
            <person name="Qi P."/>
            <person name="Bennetzen J.L."/>
            <person name="Dai X."/>
            <person name="Dawson M.W."/>
            <person name="Muller H.G."/>
            <person name="Kugler K."/>
            <person name="Rivarola-Duarte L."/>
            <person name="Spannagl M."/>
            <person name="Mayer K.F.X."/>
            <person name="Lu F.H."/>
            <person name="Bevan M.W."/>
            <person name="Leroy P."/>
            <person name="Li P."/>
            <person name="You F.M."/>
            <person name="Sun Q."/>
            <person name="Liu Z."/>
            <person name="Lyons E."/>
            <person name="Wicker T."/>
            <person name="Salzberg S.L."/>
            <person name="Devos K.M."/>
            <person name="Dvorak J."/>
        </authorList>
    </citation>
    <scope>NUCLEOTIDE SEQUENCE [LARGE SCALE GENOMIC DNA]</scope>
    <source>
        <strain evidence="2">cv. AL8/78</strain>
    </source>
</reference>